<feature type="non-terminal residue" evidence="2">
    <location>
        <position position="1"/>
    </location>
</feature>
<proteinExistence type="predicted"/>
<sequence length="52" mass="5554">PIWQIWLSQDYGITQSESKGTSGESQEGGKDPEEGRTEGAKEATETKKAVAG</sequence>
<organism evidence="2">
    <name type="scientific">marine sediment metagenome</name>
    <dbReference type="NCBI Taxonomy" id="412755"/>
    <lineage>
        <taxon>unclassified sequences</taxon>
        <taxon>metagenomes</taxon>
        <taxon>ecological metagenomes</taxon>
    </lineage>
</organism>
<dbReference type="EMBL" id="BARU01010027">
    <property type="protein sequence ID" value="GAH44313.1"/>
    <property type="molecule type" value="Genomic_DNA"/>
</dbReference>
<name>X1HG80_9ZZZZ</name>
<gene>
    <name evidence="2" type="ORF">S03H2_19225</name>
</gene>
<feature type="compositionally biased region" description="Polar residues" evidence="1">
    <location>
        <begin position="11"/>
        <end position="25"/>
    </location>
</feature>
<comment type="caution">
    <text evidence="2">The sequence shown here is derived from an EMBL/GenBank/DDBJ whole genome shotgun (WGS) entry which is preliminary data.</text>
</comment>
<reference evidence="2" key="1">
    <citation type="journal article" date="2014" name="Front. Microbiol.">
        <title>High frequency of phylogenetically diverse reductive dehalogenase-homologous genes in deep subseafloor sedimentary metagenomes.</title>
        <authorList>
            <person name="Kawai M."/>
            <person name="Futagami T."/>
            <person name="Toyoda A."/>
            <person name="Takaki Y."/>
            <person name="Nishi S."/>
            <person name="Hori S."/>
            <person name="Arai W."/>
            <person name="Tsubouchi T."/>
            <person name="Morono Y."/>
            <person name="Uchiyama I."/>
            <person name="Ito T."/>
            <person name="Fujiyama A."/>
            <person name="Inagaki F."/>
            <person name="Takami H."/>
        </authorList>
    </citation>
    <scope>NUCLEOTIDE SEQUENCE</scope>
    <source>
        <strain evidence="2">Expedition CK06-06</strain>
    </source>
</reference>
<accession>X1HG80</accession>
<protein>
    <submittedName>
        <fullName evidence="2">Uncharacterized protein</fullName>
    </submittedName>
</protein>
<feature type="region of interest" description="Disordered" evidence="1">
    <location>
        <begin position="1"/>
        <end position="52"/>
    </location>
</feature>
<evidence type="ECO:0000256" key="1">
    <source>
        <dbReference type="SAM" id="MobiDB-lite"/>
    </source>
</evidence>
<feature type="compositionally biased region" description="Basic and acidic residues" evidence="1">
    <location>
        <begin position="27"/>
        <end position="52"/>
    </location>
</feature>
<evidence type="ECO:0000313" key="2">
    <source>
        <dbReference type="EMBL" id="GAH44313.1"/>
    </source>
</evidence>
<dbReference type="AlphaFoldDB" id="X1HG80"/>